<dbReference type="AlphaFoldDB" id="A0AAE0W4M9"/>
<reference evidence="1" key="2">
    <citation type="journal article" date="2021" name="Genome Biol. Evol.">
        <title>Developing a high-quality reference genome for a parasitic bivalve with doubly uniparental inheritance (Bivalvia: Unionida).</title>
        <authorList>
            <person name="Smith C.H."/>
        </authorList>
    </citation>
    <scope>NUCLEOTIDE SEQUENCE</scope>
    <source>
        <strain evidence="1">CHS0354</strain>
        <tissue evidence="1">Mantle</tissue>
    </source>
</reference>
<dbReference type="EMBL" id="JAEAOA010000317">
    <property type="protein sequence ID" value="KAK3600929.1"/>
    <property type="molecule type" value="Genomic_DNA"/>
</dbReference>
<sequence>SDLVNTAIHIQVCEEMIAKLEMENTVLRSSFENLKDEVDAKFTVLDAFKKHASSTLNDFIKLNET</sequence>
<name>A0AAE0W4M9_9BIVA</name>
<feature type="non-terminal residue" evidence="1">
    <location>
        <position position="1"/>
    </location>
</feature>
<evidence type="ECO:0000313" key="2">
    <source>
        <dbReference type="Proteomes" id="UP001195483"/>
    </source>
</evidence>
<reference evidence="1" key="1">
    <citation type="journal article" date="2021" name="Genome Biol. Evol.">
        <title>A High-Quality Reference Genome for a Parasitic Bivalve with Doubly Uniparental Inheritance (Bivalvia: Unionida).</title>
        <authorList>
            <person name="Smith C.H."/>
        </authorList>
    </citation>
    <scope>NUCLEOTIDE SEQUENCE</scope>
    <source>
        <strain evidence="1">CHS0354</strain>
    </source>
</reference>
<evidence type="ECO:0000313" key="1">
    <source>
        <dbReference type="EMBL" id="KAK3600929.1"/>
    </source>
</evidence>
<accession>A0AAE0W4M9</accession>
<dbReference type="Proteomes" id="UP001195483">
    <property type="component" value="Unassembled WGS sequence"/>
</dbReference>
<gene>
    <name evidence="1" type="ORF">CHS0354_004137</name>
</gene>
<reference evidence="1" key="3">
    <citation type="submission" date="2023-05" db="EMBL/GenBank/DDBJ databases">
        <authorList>
            <person name="Smith C.H."/>
        </authorList>
    </citation>
    <scope>NUCLEOTIDE SEQUENCE</scope>
    <source>
        <strain evidence="1">CHS0354</strain>
        <tissue evidence="1">Mantle</tissue>
    </source>
</reference>
<comment type="caution">
    <text evidence="1">The sequence shown here is derived from an EMBL/GenBank/DDBJ whole genome shotgun (WGS) entry which is preliminary data.</text>
</comment>
<proteinExistence type="predicted"/>
<keyword evidence="2" id="KW-1185">Reference proteome</keyword>
<protein>
    <submittedName>
        <fullName evidence="1">Uncharacterized protein</fullName>
    </submittedName>
</protein>
<organism evidence="1 2">
    <name type="scientific">Potamilus streckersoni</name>
    <dbReference type="NCBI Taxonomy" id="2493646"/>
    <lineage>
        <taxon>Eukaryota</taxon>
        <taxon>Metazoa</taxon>
        <taxon>Spiralia</taxon>
        <taxon>Lophotrochozoa</taxon>
        <taxon>Mollusca</taxon>
        <taxon>Bivalvia</taxon>
        <taxon>Autobranchia</taxon>
        <taxon>Heteroconchia</taxon>
        <taxon>Palaeoheterodonta</taxon>
        <taxon>Unionida</taxon>
        <taxon>Unionoidea</taxon>
        <taxon>Unionidae</taxon>
        <taxon>Ambleminae</taxon>
        <taxon>Lampsilini</taxon>
        <taxon>Potamilus</taxon>
    </lineage>
</organism>